<feature type="compositionally biased region" description="Basic and acidic residues" evidence="1">
    <location>
        <begin position="15"/>
        <end position="28"/>
    </location>
</feature>
<keyword evidence="2" id="KW-1133">Transmembrane helix</keyword>
<evidence type="ECO:0000313" key="3">
    <source>
        <dbReference type="EMBL" id="KAH8508710.1"/>
    </source>
</evidence>
<comment type="caution">
    <text evidence="3">The sequence shown here is derived from an EMBL/GenBank/DDBJ whole genome shotgun (WGS) entry which is preliminary data.</text>
</comment>
<organism evidence="3 4">
    <name type="scientific">Populus deltoides</name>
    <name type="common">Eastern poplar</name>
    <name type="synonym">Eastern cottonwood</name>
    <dbReference type="NCBI Taxonomy" id="3696"/>
    <lineage>
        <taxon>Eukaryota</taxon>
        <taxon>Viridiplantae</taxon>
        <taxon>Streptophyta</taxon>
        <taxon>Embryophyta</taxon>
        <taxon>Tracheophyta</taxon>
        <taxon>Spermatophyta</taxon>
        <taxon>Magnoliopsida</taxon>
        <taxon>eudicotyledons</taxon>
        <taxon>Gunneridae</taxon>
        <taxon>Pentapetalae</taxon>
        <taxon>rosids</taxon>
        <taxon>fabids</taxon>
        <taxon>Malpighiales</taxon>
        <taxon>Salicaceae</taxon>
        <taxon>Saliceae</taxon>
        <taxon>Populus</taxon>
    </lineage>
</organism>
<keyword evidence="2" id="KW-0812">Transmembrane</keyword>
<keyword evidence="2" id="KW-0472">Membrane</keyword>
<dbReference type="Proteomes" id="UP000807159">
    <property type="component" value="Chromosome 5"/>
</dbReference>
<evidence type="ECO:0000256" key="2">
    <source>
        <dbReference type="SAM" id="Phobius"/>
    </source>
</evidence>
<dbReference type="AlphaFoldDB" id="A0A8T2YUK0"/>
<accession>A0A8T2YUK0</accession>
<evidence type="ECO:0000256" key="1">
    <source>
        <dbReference type="SAM" id="MobiDB-lite"/>
    </source>
</evidence>
<dbReference type="EMBL" id="JACEGQ020000005">
    <property type="protein sequence ID" value="KAH8508710.1"/>
    <property type="molecule type" value="Genomic_DNA"/>
</dbReference>
<evidence type="ECO:0000313" key="4">
    <source>
        <dbReference type="Proteomes" id="UP000807159"/>
    </source>
</evidence>
<gene>
    <name evidence="3" type="ORF">H0E87_010738</name>
</gene>
<feature type="region of interest" description="Disordered" evidence="1">
    <location>
        <begin position="1"/>
        <end position="28"/>
    </location>
</feature>
<proteinExistence type="predicted"/>
<sequence>MSAGEQVREVLGVHARKEKEQQKKEREREVDGSWNALLSYIINPALQIAYFIILSFPLWKDRIPLSKTVSGDRRPFMAEDDSEVVRKRFHHLDKAARVRTTPPEIRSHVHVFRADLKLSQAHS</sequence>
<reference evidence="3" key="1">
    <citation type="journal article" date="2021" name="J. Hered.">
        <title>Genome Assembly of Salicaceae Populus deltoides (Eastern Cottonwood) I-69 Based on Nanopore Sequencing and Hi-C Technologies.</title>
        <authorList>
            <person name="Bai S."/>
            <person name="Wu H."/>
            <person name="Zhang J."/>
            <person name="Pan Z."/>
            <person name="Zhao W."/>
            <person name="Li Z."/>
            <person name="Tong C."/>
        </authorList>
    </citation>
    <scope>NUCLEOTIDE SEQUENCE</scope>
    <source>
        <tissue evidence="3">Leaf</tissue>
    </source>
</reference>
<keyword evidence="4" id="KW-1185">Reference proteome</keyword>
<feature type="transmembrane region" description="Helical" evidence="2">
    <location>
        <begin position="37"/>
        <end position="59"/>
    </location>
</feature>
<protein>
    <submittedName>
        <fullName evidence="3">Uncharacterized protein</fullName>
    </submittedName>
</protein>
<name>A0A8T2YUK0_POPDE</name>